<organism evidence="7 8">
    <name type="scientific">Desulfonispora thiosulfatigenes DSM 11270</name>
    <dbReference type="NCBI Taxonomy" id="656914"/>
    <lineage>
        <taxon>Bacteria</taxon>
        <taxon>Bacillati</taxon>
        <taxon>Bacillota</taxon>
        <taxon>Clostridia</taxon>
        <taxon>Eubacteriales</taxon>
        <taxon>Peptococcaceae</taxon>
        <taxon>Desulfonispora</taxon>
    </lineage>
</organism>
<evidence type="ECO:0000313" key="7">
    <source>
        <dbReference type="EMBL" id="SMB94961.1"/>
    </source>
</evidence>
<keyword evidence="2" id="KW-0488">Methylation</keyword>
<comment type="subcellular location">
    <subcellularLocation>
        <location evidence="1">Membrane</location>
        <topology evidence="1">Single-pass membrane protein</topology>
    </subcellularLocation>
</comment>
<dbReference type="RefSeq" id="WP_084054115.1">
    <property type="nucleotide sequence ID" value="NZ_FWWT01000022.1"/>
</dbReference>
<sequence length="147" mass="15740">MMNKQLTKKIKNKKGFTLVELIVVIAVLGIIAAIAVPNYLGIQKEARIKSDSSTAASIVKAARLQHSVDEKVVTGLKDATTPGTNPLKVEYFDGTKTPQSGGTFELSYNSDGKYEVKWTSDATKGDGKTYTYIEGADKATTPPPSNG</sequence>
<keyword evidence="5 6" id="KW-0472">Membrane</keyword>
<reference evidence="7 8" key="1">
    <citation type="submission" date="2017-04" db="EMBL/GenBank/DDBJ databases">
        <authorList>
            <person name="Afonso C.L."/>
            <person name="Miller P.J."/>
            <person name="Scott M.A."/>
            <person name="Spackman E."/>
            <person name="Goraichik I."/>
            <person name="Dimitrov K.M."/>
            <person name="Suarez D.L."/>
            <person name="Swayne D.E."/>
        </authorList>
    </citation>
    <scope>NUCLEOTIDE SEQUENCE [LARGE SCALE GENOMIC DNA]</scope>
    <source>
        <strain evidence="7 8">DSM 11270</strain>
    </source>
</reference>
<evidence type="ECO:0000256" key="1">
    <source>
        <dbReference type="ARBA" id="ARBA00004167"/>
    </source>
</evidence>
<feature type="transmembrane region" description="Helical" evidence="6">
    <location>
        <begin position="21"/>
        <end position="40"/>
    </location>
</feature>
<keyword evidence="4 6" id="KW-1133">Transmembrane helix</keyword>
<dbReference type="Proteomes" id="UP000192731">
    <property type="component" value="Unassembled WGS sequence"/>
</dbReference>
<evidence type="ECO:0000256" key="3">
    <source>
        <dbReference type="ARBA" id="ARBA00022692"/>
    </source>
</evidence>
<evidence type="ECO:0000256" key="6">
    <source>
        <dbReference type="SAM" id="Phobius"/>
    </source>
</evidence>
<evidence type="ECO:0000256" key="5">
    <source>
        <dbReference type="ARBA" id="ARBA00023136"/>
    </source>
</evidence>
<proteinExistence type="predicted"/>
<keyword evidence="8" id="KW-1185">Reference proteome</keyword>
<dbReference type="PANTHER" id="PTHR30093:SF44">
    <property type="entry name" value="TYPE II SECRETION SYSTEM CORE PROTEIN G"/>
    <property type="match status" value="1"/>
</dbReference>
<dbReference type="Pfam" id="PF07963">
    <property type="entry name" value="N_methyl"/>
    <property type="match status" value="1"/>
</dbReference>
<evidence type="ECO:0000313" key="8">
    <source>
        <dbReference type="Proteomes" id="UP000192731"/>
    </source>
</evidence>
<dbReference type="EMBL" id="FWWT01000022">
    <property type="protein sequence ID" value="SMB94961.1"/>
    <property type="molecule type" value="Genomic_DNA"/>
</dbReference>
<accession>A0A1W1VPG7</accession>
<dbReference type="InterPro" id="IPR045584">
    <property type="entry name" value="Pilin-like"/>
</dbReference>
<keyword evidence="3 6" id="KW-0812">Transmembrane</keyword>
<dbReference type="NCBIfam" id="TIGR02532">
    <property type="entry name" value="IV_pilin_GFxxxE"/>
    <property type="match status" value="1"/>
</dbReference>
<protein>
    <submittedName>
        <fullName evidence="7">N-terminal methylation site-containing protein</fullName>
    </submittedName>
</protein>
<dbReference type="Gene3D" id="3.30.700.10">
    <property type="entry name" value="Glycoprotein, Type 4 Pilin"/>
    <property type="match status" value="1"/>
</dbReference>
<dbReference type="SUPFAM" id="SSF54523">
    <property type="entry name" value="Pili subunits"/>
    <property type="match status" value="1"/>
</dbReference>
<name>A0A1W1VPG7_DESTI</name>
<dbReference type="PROSITE" id="PS00409">
    <property type="entry name" value="PROKAR_NTER_METHYL"/>
    <property type="match status" value="1"/>
</dbReference>
<dbReference type="PANTHER" id="PTHR30093">
    <property type="entry name" value="GENERAL SECRETION PATHWAY PROTEIN G"/>
    <property type="match status" value="1"/>
</dbReference>
<dbReference type="InterPro" id="IPR012902">
    <property type="entry name" value="N_methyl_site"/>
</dbReference>
<dbReference type="STRING" id="656914.SAMN00017405_0304"/>
<evidence type="ECO:0000256" key="2">
    <source>
        <dbReference type="ARBA" id="ARBA00022481"/>
    </source>
</evidence>
<evidence type="ECO:0000256" key="4">
    <source>
        <dbReference type="ARBA" id="ARBA00022989"/>
    </source>
</evidence>
<dbReference type="GO" id="GO:0016020">
    <property type="term" value="C:membrane"/>
    <property type="evidence" value="ECO:0007669"/>
    <property type="project" value="UniProtKB-SubCell"/>
</dbReference>
<gene>
    <name evidence="7" type="ORF">SAMN00017405_0304</name>
</gene>
<dbReference type="AlphaFoldDB" id="A0A1W1VPG7"/>